<sequence>MWVLGVAETPKWQGGIANGKWKAYAGRETSERNEPVADTRDKTVHRHPNDSKPRNTTFLAFNMLAKCAESRETHAARIQRADIYLLMMTGTRQMLIERPEIKKLVMAQITLVHASVPGGVRSGVGDLFNDVAASNKTRGINDKVVRVVSANFLVKSGASET</sequence>
<reference evidence="2" key="1">
    <citation type="submission" date="2018-04" db="EMBL/GenBank/DDBJ databases">
        <title>Whole genome sequencing of Hypsizygus marmoreus.</title>
        <authorList>
            <person name="Choi I.-G."/>
            <person name="Min B."/>
            <person name="Kim J.-G."/>
            <person name="Kim S."/>
            <person name="Oh Y.-L."/>
            <person name="Kong W.-S."/>
            <person name="Park H."/>
            <person name="Jeong J."/>
            <person name="Song E.-S."/>
        </authorList>
    </citation>
    <scope>NUCLEOTIDE SEQUENCE [LARGE SCALE GENOMIC DNA]</scope>
    <source>
        <strain evidence="2">51987-8</strain>
    </source>
</reference>
<gene>
    <name evidence="2" type="ORF">Hypma_013480</name>
</gene>
<dbReference type="InParanoid" id="A0A369JI58"/>
<evidence type="ECO:0000313" key="2">
    <source>
        <dbReference type="EMBL" id="RDB19403.1"/>
    </source>
</evidence>
<name>A0A369JI58_HYPMA</name>
<feature type="region of interest" description="Disordered" evidence="1">
    <location>
        <begin position="26"/>
        <end position="52"/>
    </location>
</feature>
<comment type="caution">
    <text evidence="2">The sequence shown here is derived from an EMBL/GenBank/DDBJ whole genome shotgun (WGS) entry which is preliminary data.</text>
</comment>
<organism evidence="2 3">
    <name type="scientific">Hypsizygus marmoreus</name>
    <name type="common">White beech mushroom</name>
    <name type="synonym">Agaricus marmoreus</name>
    <dbReference type="NCBI Taxonomy" id="39966"/>
    <lineage>
        <taxon>Eukaryota</taxon>
        <taxon>Fungi</taxon>
        <taxon>Dikarya</taxon>
        <taxon>Basidiomycota</taxon>
        <taxon>Agaricomycotina</taxon>
        <taxon>Agaricomycetes</taxon>
        <taxon>Agaricomycetidae</taxon>
        <taxon>Agaricales</taxon>
        <taxon>Tricholomatineae</taxon>
        <taxon>Lyophyllaceae</taxon>
        <taxon>Hypsizygus</taxon>
    </lineage>
</organism>
<dbReference type="Proteomes" id="UP000076154">
    <property type="component" value="Unassembled WGS sequence"/>
</dbReference>
<dbReference type="EMBL" id="LUEZ02000080">
    <property type="protein sequence ID" value="RDB19403.1"/>
    <property type="molecule type" value="Genomic_DNA"/>
</dbReference>
<proteinExistence type="predicted"/>
<accession>A0A369JI58</accession>
<dbReference type="AlphaFoldDB" id="A0A369JI58"/>
<evidence type="ECO:0000256" key="1">
    <source>
        <dbReference type="SAM" id="MobiDB-lite"/>
    </source>
</evidence>
<protein>
    <submittedName>
        <fullName evidence="2">Uncharacterized protein</fullName>
    </submittedName>
</protein>
<feature type="compositionally biased region" description="Basic and acidic residues" evidence="1">
    <location>
        <begin position="28"/>
        <end position="52"/>
    </location>
</feature>
<evidence type="ECO:0000313" key="3">
    <source>
        <dbReference type="Proteomes" id="UP000076154"/>
    </source>
</evidence>
<keyword evidence="3" id="KW-1185">Reference proteome</keyword>